<dbReference type="AlphaFoldDB" id="A0A0J9YHP3"/>
<organism evidence="4 5">
    <name type="scientific">Geotrichum candidum</name>
    <name type="common">Oospora lactis</name>
    <name type="synonym">Dipodascus geotrichum</name>
    <dbReference type="NCBI Taxonomy" id="1173061"/>
    <lineage>
        <taxon>Eukaryota</taxon>
        <taxon>Fungi</taxon>
        <taxon>Dikarya</taxon>
        <taxon>Ascomycota</taxon>
        <taxon>Saccharomycotina</taxon>
        <taxon>Dipodascomycetes</taxon>
        <taxon>Dipodascales</taxon>
        <taxon>Dipodascaceae</taxon>
        <taxon>Geotrichum</taxon>
    </lineage>
</organism>
<reference evidence="4" key="1">
    <citation type="submission" date="2014-03" db="EMBL/GenBank/DDBJ databases">
        <authorList>
            <person name="Casaregola S."/>
        </authorList>
    </citation>
    <scope>NUCLEOTIDE SEQUENCE [LARGE SCALE GENOMIC DNA]</scope>
    <source>
        <strain evidence="4">CLIB 918</strain>
    </source>
</reference>
<dbReference type="OrthoDB" id="21470at2759"/>
<dbReference type="Pfam" id="PF01585">
    <property type="entry name" value="G-patch"/>
    <property type="match status" value="1"/>
</dbReference>
<dbReference type="InterPro" id="IPR036867">
    <property type="entry name" value="R3H_dom_sf"/>
</dbReference>
<dbReference type="PROSITE" id="PS50174">
    <property type="entry name" value="G_PATCH"/>
    <property type="match status" value="1"/>
</dbReference>
<accession>A0A0J9YHP3</accession>
<evidence type="ECO:0000313" key="4">
    <source>
        <dbReference type="EMBL" id="CDO51508.1"/>
    </source>
</evidence>
<feature type="domain" description="R3H" evidence="3">
    <location>
        <begin position="514"/>
        <end position="577"/>
    </location>
</feature>
<proteinExistence type="predicted"/>
<dbReference type="PANTHER" id="PTHR14195">
    <property type="entry name" value="G PATCH DOMAIN CONTAINING PROTEIN 2"/>
    <property type="match status" value="1"/>
</dbReference>
<feature type="compositionally biased region" description="Basic and acidic residues" evidence="1">
    <location>
        <begin position="463"/>
        <end position="489"/>
    </location>
</feature>
<feature type="region of interest" description="Disordered" evidence="1">
    <location>
        <begin position="209"/>
        <end position="289"/>
    </location>
</feature>
<feature type="region of interest" description="Disordered" evidence="1">
    <location>
        <begin position="446"/>
        <end position="489"/>
    </location>
</feature>
<feature type="compositionally biased region" description="Acidic residues" evidence="1">
    <location>
        <begin position="209"/>
        <end position="248"/>
    </location>
</feature>
<evidence type="ECO:0000313" key="5">
    <source>
        <dbReference type="Proteomes" id="UP000242525"/>
    </source>
</evidence>
<gene>
    <name evidence="4" type="ORF">BN980_GECA01s07424g</name>
</gene>
<protein>
    <recommendedName>
        <fullName evidence="6">Protein SQS1</fullName>
    </recommendedName>
</protein>
<comment type="caution">
    <text evidence="4">The sequence shown here is derived from an EMBL/GenBank/DDBJ whole genome shotgun (WGS) entry which is preliminary data.</text>
</comment>
<sequence length="691" mass="77564">MQNPLVQPFAEYEPLVQRGGFVTFDHSYLNQGNPSGRRSFKGFNKPLEQGFHGPNNSHTPIHSMMDEARFTQRLDHRAIMARKGYRSLPVQFVKAKEVYDPSDFIRSLAERRNNASLEEITTEDTNMEVIETRLNSIEVSKIAEDLIQEVLSENDSDFDMLEKDLVEATVSASSDILDDIDDDIDQAVIEDFEPVDDGNDIDQVVIEDFEPVDNDDDVFSVGDISDDDQEQLDEQEELDDLSDDDENSSSENSDAMFSDQDPLEEPVELKSGKSAESGSESESESDFDENDISAMAFLINRPMNGGDDIYIPPSAPSVKQKNSEFTLKNIKKIIQTDINSDEELEFTVHRVTVNKSIVVDTVKYSQIAEENSHLKSVEQLNSTIKSLGGIVSSHDINDRGKKPPTEVSKMIETLSKFQGKNNKRTRKAAKELAEIAAEVEPTFNINSRKKSKRTPSFSAADPSLRKHLTEAWRKTRDSQASKKKEREELRKEGKLTKEYKQHGTIPLESKYPTSMTIHDIVREMETFVKNTGKNSLPFPPMVKKYRAVISDLSRAYYLTTNSVGKKKDKQVVCSKTSKTVFAHRDVDLIDFITKSFSFKKFVVSTDPNVGDKEKAKAQKRALRAVKGGSSRQFQEGEEVGANADMIDAGNIGRQMLQKLGWSEGMTLGHTNSGIAVPISMKIKNTKYGVGF</sequence>
<evidence type="ECO:0000256" key="1">
    <source>
        <dbReference type="SAM" id="MobiDB-lite"/>
    </source>
</evidence>
<keyword evidence="5" id="KW-1185">Reference proteome</keyword>
<dbReference type="Gene3D" id="3.30.1370.50">
    <property type="entry name" value="R3H-like domain"/>
    <property type="match status" value="1"/>
</dbReference>
<dbReference type="SMART" id="SM00443">
    <property type="entry name" value="G_patch"/>
    <property type="match status" value="1"/>
</dbReference>
<name>A0A0J9YHP3_GEOCN</name>
<evidence type="ECO:0000259" key="3">
    <source>
        <dbReference type="PROSITE" id="PS51061"/>
    </source>
</evidence>
<dbReference type="InterPro" id="IPR051189">
    <property type="entry name" value="Splicing_assoc_domain"/>
</dbReference>
<dbReference type="EMBL" id="CCBN010000001">
    <property type="protein sequence ID" value="CDO51508.1"/>
    <property type="molecule type" value="Genomic_DNA"/>
</dbReference>
<dbReference type="InterPro" id="IPR001374">
    <property type="entry name" value="R3H_dom"/>
</dbReference>
<dbReference type="PROSITE" id="PS51061">
    <property type="entry name" value="R3H"/>
    <property type="match status" value="1"/>
</dbReference>
<dbReference type="SUPFAM" id="SSF82708">
    <property type="entry name" value="R3H domain"/>
    <property type="match status" value="1"/>
</dbReference>
<dbReference type="Pfam" id="PF01424">
    <property type="entry name" value="R3H"/>
    <property type="match status" value="1"/>
</dbReference>
<dbReference type="InterPro" id="IPR000467">
    <property type="entry name" value="G_patch_dom"/>
</dbReference>
<evidence type="ECO:0008006" key="6">
    <source>
        <dbReference type="Google" id="ProtNLM"/>
    </source>
</evidence>
<evidence type="ECO:0000259" key="2">
    <source>
        <dbReference type="PROSITE" id="PS50174"/>
    </source>
</evidence>
<dbReference type="GO" id="GO:0003676">
    <property type="term" value="F:nucleic acid binding"/>
    <property type="evidence" value="ECO:0007669"/>
    <property type="project" value="UniProtKB-UniRule"/>
</dbReference>
<dbReference type="STRING" id="1173061.A0A0J9YHP3"/>
<feature type="domain" description="G-patch" evidence="2">
    <location>
        <begin position="648"/>
        <end position="691"/>
    </location>
</feature>
<feature type="compositionally biased region" description="Acidic residues" evidence="1">
    <location>
        <begin position="279"/>
        <end position="289"/>
    </location>
</feature>
<dbReference type="Proteomes" id="UP000242525">
    <property type="component" value="Unassembled WGS sequence"/>
</dbReference>